<proteinExistence type="predicted"/>
<dbReference type="Proteomes" id="UP001469553">
    <property type="component" value="Unassembled WGS sequence"/>
</dbReference>
<keyword evidence="2" id="KW-1185">Reference proteome</keyword>
<protein>
    <submittedName>
        <fullName evidence="1">Uncharacterized protein</fullName>
    </submittedName>
</protein>
<evidence type="ECO:0000313" key="2">
    <source>
        <dbReference type="Proteomes" id="UP001469553"/>
    </source>
</evidence>
<gene>
    <name evidence="1" type="ORF">AMECASPLE_001510</name>
</gene>
<accession>A0ABV1A580</accession>
<sequence length="131" mass="14831">MEAHAVSVPFERAWMLFLDVKHSKVAALLFTAIFAFLPALPVAAETVPMIHNMKRTIRTALLWKRHGNGSFRMPEYLERTHACTGRTCKLHAERPLAGIQAQDLVAARQQCYQLRHPAALNEKPCNANMIR</sequence>
<organism evidence="1 2">
    <name type="scientific">Ameca splendens</name>
    <dbReference type="NCBI Taxonomy" id="208324"/>
    <lineage>
        <taxon>Eukaryota</taxon>
        <taxon>Metazoa</taxon>
        <taxon>Chordata</taxon>
        <taxon>Craniata</taxon>
        <taxon>Vertebrata</taxon>
        <taxon>Euteleostomi</taxon>
        <taxon>Actinopterygii</taxon>
        <taxon>Neopterygii</taxon>
        <taxon>Teleostei</taxon>
        <taxon>Neoteleostei</taxon>
        <taxon>Acanthomorphata</taxon>
        <taxon>Ovalentaria</taxon>
        <taxon>Atherinomorphae</taxon>
        <taxon>Cyprinodontiformes</taxon>
        <taxon>Goodeidae</taxon>
        <taxon>Ameca</taxon>
    </lineage>
</organism>
<dbReference type="EMBL" id="JAHRIP010084689">
    <property type="protein sequence ID" value="MEQ2313386.1"/>
    <property type="molecule type" value="Genomic_DNA"/>
</dbReference>
<name>A0ABV1A580_9TELE</name>
<comment type="caution">
    <text evidence="1">The sequence shown here is derived from an EMBL/GenBank/DDBJ whole genome shotgun (WGS) entry which is preliminary data.</text>
</comment>
<reference evidence="1 2" key="1">
    <citation type="submission" date="2021-06" db="EMBL/GenBank/DDBJ databases">
        <authorList>
            <person name="Palmer J.M."/>
        </authorList>
    </citation>
    <scope>NUCLEOTIDE SEQUENCE [LARGE SCALE GENOMIC DNA]</scope>
    <source>
        <strain evidence="1 2">AS_MEX2019</strain>
        <tissue evidence="1">Muscle</tissue>
    </source>
</reference>
<evidence type="ECO:0000313" key="1">
    <source>
        <dbReference type="EMBL" id="MEQ2313386.1"/>
    </source>
</evidence>